<dbReference type="Proteomes" id="UP000190683">
    <property type="component" value="Unassembled WGS sequence"/>
</dbReference>
<accession>A0A1T0CSJ1</accession>
<dbReference type="STRING" id="573983.B0681_04620"/>
<protein>
    <submittedName>
        <fullName evidence="1">Uncharacterized protein</fullName>
    </submittedName>
</protein>
<gene>
    <name evidence="1" type="ORF">B0681_04620</name>
</gene>
<sequence length="62" mass="6966">MLVLLFGISHVSTKIIRLKVLFWVAAAMSLAKSQRGWLWHLMVKQQACGCQLNNPPKSAKLC</sequence>
<comment type="caution">
    <text evidence="1">The sequence shown here is derived from an EMBL/GenBank/DDBJ whole genome shotgun (WGS) entry which is preliminary data.</text>
</comment>
<proteinExistence type="predicted"/>
<evidence type="ECO:0000313" key="1">
    <source>
        <dbReference type="EMBL" id="OOS25310.1"/>
    </source>
</evidence>
<organism evidence="1 2">
    <name type="scientific">Moraxella porci DSM 25326</name>
    <dbReference type="NCBI Taxonomy" id="573983"/>
    <lineage>
        <taxon>Bacteria</taxon>
        <taxon>Pseudomonadati</taxon>
        <taxon>Pseudomonadota</taxon>
        <taxon>Gammaproteobacteria</taxon>
        <taxon>Moraxellales</taxon>
        <taxon>Moraxellaceae</taxon>
        <taxon>Moraxella</taxon>
    </lineage>
</organism>
<reference evidence="1 2" key="1">
    <citation type="submission" date="2017-02" db="EMBL/GenBank/DDBJ databases">
        <title>Draft genome sequence of Moraxella porci CCUG 54912T type strain.</title>
        <authorList>
            <person name="Salva-Serra F."/>
            <person name="Engstrom-Jakobsson H."/>
            <person name="Thorell K."/>
            <person name="Jaen-Luchoro D."/>
            <person name="Gonzales-Siles L."/>
            <person name="Karlsson R."/>
            <person name="Yazdan S."/>
            <person name="Boulund F."/>
            <person name="Johnning A."/>
            <person name="Engstrand L."/>
            <person name="Kristiansson E."/>
            <person name="Moore E."/>
        </authorList>
    </citation>
    <scope>NUCLEOTIDE SEQUENCE [LARGE SCALE GENOMIC DNA]</scope>
    <source>
        <strain evidence="1 2">CCUG 54912</strain>
    </source>
</reference>
<dbReference type="EMBL" id="MUYV01000005">
    <property type="protein sequence ID" value="OOS25310.1"/>
    <property type="molecule type" value="Genomic_DNA"/>
</dbReference>
<evidence type="ECO:0000313" key="2">
    <source>
        <dbReference type="Proteomes" id="UP000190683"/>
    </source>
</evidence>
<keyword evidence="2" id="KW-1185">Reference proteome</keyword>
<dbReference type="AlphaFoldDB" id="A0A1T0CSJ1"/>
<name>A0A1T0CSJ1_9GAMM</name>